<gene>
    <name evidence="1" type="ORF">HPB50_003410</name>
</gene>
<sequence length="186" mass="20321">MAMPSLTTFEWADEIFKDLSWSVANIPNAWSSSKEASRQAKPCSAREGELRSSSLRRAFYQDAPASSGSGRLFQVPGRSLRNGSCQGAVCQGRFGNVAYRCCGRVWRLALDSESCGKSLAATCRSTAPHTVAHPCADDRSTVRRPTVPPLPPFAPTSASCREDVEHKREALFRFYTGTLRVKNAAC</sequence>
<organism evidence="1 2">
    <name type="scientific">Hyalomma asiaticum</name>
    <name type="common">Tick</name>
    <dbReference type="NCBI Taxonomy" id="266040"/>
    <lineage>
        <taxon>Eukaryota</taxon>
        <taxon>Metazoa</taxon>
        <taxon>Ecdysozoa</taxon>
        <taxon>Arthropoda</taxon>
        <taxon>Chelicerata</taxon>
        <taxon>Arachnida</taxon>
        <taxon>Acari</taxon>
        <taxon>Parasitiformes</taxon>
        <taxon>Ixodida</taxon>
        <taxon>Ixodoidea</taxon>
        <taxon>Ixodidae</taxon>
        <taxon>Hyalomminae</taxon>
        <taxon>Hyalomma</taxon>
    </lineage>
</organism>
<accession>A0ACB7SR09</accession>
<proteinExistence type="predicted"/>
<evidence type="ECO:0000313" key="1">
    <source>
        <dbReference type="EMBL" id="KAH6935094.1"/>
    </source>
</evidence>
<dbReference type="EMBL" id="CM023483">
    <property type="protein sequence ID" value="KAH6935094.1"/>
    <property type="molecule type" value="Genomic_DNA"/>
</dbReference>
<protein>
    <submittedName>
        <fullName evidence="1">Uncharacterized protein</fullName>
    </submittedName>
</protein>
<reference evidence="1" key="1">
    <citation type="submission" date="2020-05" db="EMBL/GenBank/DDBJ databases">
        <title>Large-scale comparative analyses of tick genomes elucidate their genetic diversity and vector capacities.</title>
        <authorList>
            <person name="Jia N."/>
            <person name="Wang J."/>
            <person name="Shi W."/>
            <person name="Du L."/>
            <person name="Sun Y."/>
            <person name="Zhan W."/>
            <person name="Jiang J."/>
            <person name="Wang Q."/>
            <person name="Zhang B."/>
            <person name="Ji P."/>
            <person name="Sakyi L.B."/>
            <person name="Cui X."/>
            <person name="Yuan T."/>
            <person name="Jiang B."/>
            <person name="Yang W."/>
            <person name="Lam T.T.-Y."/>
            <person name="Chang Q."/>
            <person name="Ding S."/>
            <person name="Wang X."/>
            <person name="Zhu J."/>
            <person name="Ruan X."/>
            <person name="Zhao L."/>
            <person name="Wei J."/>
            <person name="Que T."/>
            <person name="Du C."/>
            <person name="Cheng J."/>
            <person name="Dai P."/>
            <person name="Han X."/>
            <person name="Huang E."/>
            <person name="Gao Y."/>
            <person name="Liu J."/>
            <person name="Shao H."/>
            <person name="Ye R."/>
            <person name="Li L."/>
            <person name="Wei W."/>
            <person name="Wang X."/>
            <person name="Wang C."/>
            <person name="Yang T."/>
            <person name="Huo Q."/>
            <person name="Li W."/>
            <person name="Guo W."/>
            <person name="Chen H."/>
            <person name="Zhou L."/>
            <person name="Ni X."/>
            <person name="Tian J."/>
            <person name="Zhou Y."/>
            <person name="Sheng Y."/>
            <person name="Liu T."/>
            <person name="Pan Y."/>
            <person name="Xia L."/>
            <person name="Li J."/>
            <person name="Zhao F."/>
            <person name="Cao W."/>
        </authorList>
    </citation>
    <scope>NUCLEOTIDE SEQUENCE</scope>
    <source>
        <strain evidence="1">Hyas-2018</strain>
    </source>
</reference>
<comment type="caution">
    <text evidence="1">The sequence shown here is derived from an EMBL/GenBank/DDBJ whole genome shotgun (WGS) entry which is preliminary data.</text>
</comment>
<evidence type="ECO:0000313" key="2">
    <source>
        <dbReference type="Proteomes" id="UP000821845"/>
    </source>
</evidence>
<dbReference type="Proteomes" id="UP000821845">
    <property type="component" value="Chromosome 3"/>
</dbReference>
<name>A0ACB7SR09_HYAAI</name>
<keyword evidence="2" id="KW-1185">Reference proteome</keyword>